<dbReference type="AlphaFoldDB" id="A0AA36MQ18"/>
<dbReference type="EMBL" id="CAUJNA010000358">
    <property type="protein sequence ID" value="CAJ1376050.1"/>
    <property type="molecule type" value="Genomic_DNA"/>
</dbReference>
<dbReference type="Gene3D" id="2.40.100.10">
    <property type="entry name" value="Cyclophilin-like"/>
    <property type="match status" value="1"/>
</dbReference>
<sequence>MWRVDSCPVAFGRKKKDPGAAKAKAKAPASHFEPPASPEAVSASPKQSATTGRPKVFLEIAIFRGAFFGVDHQQSLEFELFPEVAPKAVRRLLEDCAALRLRDRRLQVTQSLATLEGGDLGEPQAETGCGMKHTEPGMLSVARGADFAGYLLTLAPLPRLDREHRAFGRLVQGEAFLQHIRDAHNSECKDSAT</sequence>
<protein>
    <recommendedName>
        <fullName evidence="2">PPIase cyclophilin-type domain-containing protein</fullName>
    </recommendedName>
</protein>
<keyword evidence="4" id="KW-1185">Reference proteome</keyword>
<name>A0AA36MQ18_9DINO</name>
<accession>A0AA36MQ18</accession>
<feature type="compositionally biased region" description="Low complexity" evidence="1">
    <location>
        <begin position="20"/>
        <end position="29"/>
    </location>
</feature>
<evidence type="ECO:0000256" key="1">
    <source>
        <dbReference type="SAM" id="MobiDB-lite"/>
    </source>
</evidence>
<feature type="domain" description="PPIase cyclophilin-type" evidence="2">
    <location>
        <begin position="73"/>
        <end position="187"/>
    </location>
</feature>
<dbReference type="SUPFAM" id="SSF50891">
    <property type="entry name" value="Cyclophilin-like"/>
    <property type="match status" value="1"/>
</dbReference>
<reference evidence="3" key="1">
    <citation type="submission" date="2023-08" db="EMBL/GenBank/DDBJ databases">
        <authorList>
            <person name="Chen Y."/>
            <person name="Shah S."/>
            <person name="Dougan E. K."/>
            <person name="Thang M."/>
            <person name="Chan C."/>
        </authorList>
    </citation>
    <scope>NUCLEOTIDE SEQUENCE</scope>
</reference>
<organism evidence="3 4">
    <name type="scientific">Effrenium voratum</name>
    <dbReference type="NCBI Taxonomy" id="2562239"/>
    <lineage>
        <taxon>Eukaryota</taxon>
        <taxon>Sar</taxon>
        <taxon>Alveolata</taxon>
        <taxon>Dinophyceae</taxon>
        <taxon>Suessiales</taxon>
        <taxon>Symbiodiniaceae</taxon>
        <taxon>Effrenium</taxon>
    </lineage>
</organism>
<evidence type="ECO:0000259" key="2">
    <source>
        <dbReference type="Pfam" id="PF00160"/>
    </source>
</evidence>
<dbReference type="Pfam" id="PF00160">
    <property type="entry name" value="Pro_isomerase"/>
    <property type="match status" value="1"/>
</dbReference>
<dbReference type="InterPro" id="IPR002130">
    <property type="entry name" value="Cyclophilin-type_PPIase_dom"/>
</dbReference>
<dbReference type="Proteomes" id="UP001178507">
    <property type="component" value="Unassembled WGS sequence"/>
</dbReference>
<feature type="region of interest" description="Disordered" evidence="1">
    <location>
        <begin position="1"/>
        <end position="49"/>
    </location>
</feature>
<dbReference type="InterPro" id="IPR029000">
    <property type="entry name" value="Cyclophilin-like_dom_sf"/>
</dbReference>
<evidence type="ECO:0000313" key="3">
    <source>
        <dbReference type="EMBL" id="CAJ1376050.1"/>
    </source>
</evidence>
<dbReference type="GO" id="GO:0003755">
    <property type="term" value="F:peptidyl-prolyl cis-trans isomerase activity"/>
    <property type="evidence" value="ECO:0007669"/>
    <property type="project" value="InterPro"/>
</dbReference>
<gene>
    <name evidence="3" type="ORF">EVOR1521_LOCUS5204</name>
</gene>
<comment type="caution">
    <text evidence="3">The sequence shown here is derived from an EMBL/GenBank/DDBJ whole genome shotgun (WGS) entry which is preliminary data.</text>
</comment>
<proteinExistence type="predicted"/>
<evidence type="ECO:0000313" key="4">
    <source>
        <dbReference type="Proteomes" id="UP001178507"/>
    </source>
</evidence>